<organism evidence="3 4">
    <name type="scientific">Pseudooceanicola albus</name>
    <dbReference type="NCBI Taxonomy" id="2692189"/>
    <lineage>
        <taxon>Bacteria</taxon>
        <taxon>Pseudomonadati</taxon>
        <taxon>Pseudomonadota</taxon>
        <taxon>Alphaproteobacteria</taxon>
        <taxon>Rhodobacterales</taxon>
        <taxon>Paracoccaceae</taxon>
        <taxon>Pseudooceanicola</taxon>
    </lineage>
</organism>
<keyword evidence="2" id="KW-0732">Signal</keyword>
<proteinExistence type="inferred from homology"/>
<dbReference type="Gene3D" id="3.40.190.10">
    <property type="entry name" value="Periplasmic binding protein-like II"/>
    <property type="match status" value="1"/>
</dbReference>
<evidence type="ECO:0000313" key="4">
    <source>
        <dbReference type="Proteomes" id="UP000477911"/>
    </source>
</evidence>
<evidence type="ECO:0000256" key="1">
    <source>
        <dbReference type="ARBA" id="ARBA00006987"/>
    </source>
</evidence>
<dbReference type="PANTHER" id="PTHR42928:SF5">
    <property type="entry name" value="BLR1237 PROTEIN"/>
    <property type="match status" value="1"/>
</dbReference>
<dbReference type="EMBL" id="WUMU01000026">
    <property type="protein sequence ID" value="MXN20305.1"/>
    <property type="molecule type" value="Genomic_DNA"/>
</dbReference>
<reference evidence="3 4" key="1">
    <citation type="submission" date="2019-12" db="EMBL/GenBank/DDBJ databases">
        <authorList>
            <person name="Li M."/>
        </authorList>
    </citation>
    <scope>NUCLEOTIDE SEQUENCE [LARGE SCALE GENOMIC DNA]</scope>
    <source>
        <strain evidence="3 4">GBMRC 2024</strain>
    </source>
</reference>
<comment type="similarity">
    <text evidence="1">Belongs to the UPF0065 (bug) family.</text>
</comment>
<dbReference type="Pfam" id="PF03401">
    <property type="entry name" value="TctC"/>
    <property type="match status" value="1"/>
</dbReference>
<name>A0A6L7G8C1_9RHOB</name>
<dbReference type="Gene3D" id="3.40.190.150">
    <property type="entry name" value="Bordetella uptake gene, domain 1"/>
    <property type="match status" value="1"/>
</dbReference>
<protein>
    <recommendedName>
        <fullName evidence="5">Tripartite tricarboxylate transporter substrate binding protein</fullName>
    </recommendedName>
</protein>
<feature type="signal peptide" evidence="2">
    <location>
        <begin position="1"/>
        <end position="33"/>
    </location>
</feature>
<evidence type="ECO:0000313" key="3">
    <source>
        <dbReference type="EMBL" id="MXN20305.1"/>
    </source>
</evidence>
<dbReference type="PIRSF" id="PIRSF017082">
    <property type="entry name" value="YflP"/>
    <property type="match status" value="1"/>
</dbReference>
<comment type="caution">
    <text evidence="3">The sequence shown here is derived from an EMBL/GenBank/DDBJ whole genome shotgun (WGS) entry which is preliminary data.</text>
</comment>
<dbReference type="RefSeq" id="WP_160896430.1">
    <property type="nucleotide sequence ID" value="NZ_WUMU01000026.1"/>
</dbReference>
<gene>
    <name evidence="3" type="ORF">GR170_20910</name>
</gene>
<dbReference type="PANTHER" id="PTHR42928">
    <property type="entry name" value="TRICARBOXYLATE-BINDING PROTEIN"/>
    <property type="match status" value="1"/>
</dbReference>
<feature type="chain" id="PRO_5026681504" description="Tripartite tricarboxylate transporter substrate binding protein" evidence="2">
    <location>
        <begin position="34"/>
        <end position="331"/>
    </location>
</feature>
<dbReference type="InterPro" id="IPR042100">
    <property type="entry name" value="Bug_dom1"/>
</dbReference>
<dbReference type="InterPro" id="IPR006311">
    <property type="entry name" value="TAT_signal"/>
</dbReference>
<keyword evidence="4" id="KW-1185">Reference proteome</keyword>
<dbReference type="AlphaFoldDB" id="A0A6L7G8C1"/>
<evidence type="ECO:0000256" key="2">
    <source>
        <dbReference type="SAM" id="SignalP"/>
    </source>
</evidence>
<dbReference type="InterPro" id="IPR005064">
    <property type="entry name" value="BUG"/>
</dbReference>
<accession>A0A6L7G8C1</accession>
<sequence>MSANASRITRRAMLVASLATGLSLGLGPAMARAADWPKGPVQLVVPAKPGGGTDSAARIVAAALKEVIRRPVIVVNQPAGGGAVAAETVRNAKPDGQTLLFYHTGLLSTYRTGGYDHSPVTDFSAPVIMPMHGSYALVTGPDSGITDVKALVARAIAEPDSVTLGVQIRGATHFMAGLLEGDSDARFRIVDAGSDSDKLVAVQGGQIDAAFVNTPSALQYQQAGKARILGTISGDPGRDPGAPELPSVDEQGYRDMVFGFIFFALGPKALPAQTQAQINTAFTQVLTDPGVLAQFTQMKMPLSVLGPEAGQARLAQDDARIARTARVLGFE</sequence>
<dbReference type="Proteomes" id="UP000477911">
    <property type="component" value="Unassembled WGS sequence"/>
</dbReference>
<dbReference type="CDD" id="cd07012">
    <property type="entry name" value="PBP2_Bug_TTT"/>
    <property type="match status" value="1"/>
</dbReference>
<evidence type="ECO:0008006" key="5">
    <source>
        <dbReference type="Google" id="ProtNLM"/>
    </source>
</evidence>
<dbReference type="PROSITE" id="PS51318">
    <property type="entry name" value="TAT"/>
    <property type="match status" value="1"/>
</dbReference>
<dbReference type="SUPFAM" id="SSF53850">
    <property type="entry name" value="Periplasmic binding protein-like II"/>
    <property type="match status" value="1"/>
</dbReference>